<dbReference type="KEGG" id="hoh:Hoch_6478"/>
<evidence type="ECO:0000313" key="4">
    <source>
        <dbReference type="Proteomes" id="UP000001880"/>
    </source>
</evidence>
<dbReference type="InterPro" id="IPR054353">
    <property type="entry name" value="IstA-like_C"/>
</dbReference>
<dbReference type="SUPFAM" id="SSF53098">
    <property type="entry name" value="Ribonuclease H-like"/>
    <property type="match status" value="1"/>
</dbReference>
<dbReference type="STRING" id="502025.Hoch_6478"/>
<dbReference type="InterPro" id="IPR001584">
    <property type="entry name" value="Integrase_cat-core"/>
</dbReference>
<evidence type="ECO:0000259" key="2">
    <source>
        <dbReference type="PROSITE" id="PS50994"/>
    </source>
</evidence>
<name>D0LQD8_HALO1</name>
<proteinExistence type="inferred from homology"/>
<dbReference type="HOGENOM" id="CLU_020626_1_1_7"/>
<organism evidence="3 4">
    <name type="scientific">Haliangium ochraceum (strain DSM 14365 / JCM 11303 / SMP-2)</name>
    <dbReference type="NCBI Taxonomy" id="502025"/>
    <lineage>
        <taxon>Bacteria</taxon>
        <taxon>Pseudomonadati</taxon>
        <taxon>Myxococcota</taxon>
        <taxon>Polyangia</taxon>
        <taxon>Haliangiales</taxon>
        <taxon>Kofleriaceae</taxon>
        <taxon>Haliangium</taxon>
    </lineage>
</organism>
<dbReference type="RefSeq" id="WP_012831539.1">
    <property type="nucleotide sequence ID" value="NC_013440.1"/>
</dbReference>
<dbReference type="GO" id="GO:0015074">
    <property type="term" value="P:DNA integration"/>
    <property type="evidence" value="ECO:0007669"/>
    <property type="project" value="InterPro"/>
</dbReference>
<gene>
    <name evidence="3" type="ordered locus">Hoch_6478</name>
</gene>
<sequence>MISQEREAQILRLHHVERWRVGTIEMRRGAQHLGVHHTTVQRVLTQAGLTPRMQVTRPSMAEPYIPFIVDTLSKYPRLCASRLFDMVRERGYPGGPDHFRRVVARLRPRPPAEAYLRLRTLPGEQAQVDWAHFDKVTIGAASRRLYAFVMVLSWSRQIFLRFYLSAAMPCFLRAHVEAFDFFGGVPRVLLYDNLKSAVLDRVGDAIRFHPTLLELAAHYRYEPRPVAPARGNEKGRVERAIRYARDNFFAARSWTSVADLNEQALSWCTGLAAERPWPQERARCVGDVFAEERPRLLALPDNAFPCNERLEVHVGKTPYVRFDLNDYSVPHEHVRKTLVVDASLDLVRILDGADVIATHGRSWDRGQQVENPEHVARLVEFKARARRSRGLDRLARAVPPAEQLLRLAAERGGNLGNITARLLALLDAVPAAELERAVAEAVEKQLPAVGAVRHILDRHRAERGAPPAIAHRFAARASEVVVRPHDLSTYDSFHKDSTDDPTDPADC</sequence>
<evidence type="ECO:0000256" key="1">
    <source>
        <dbReference type="ARBA" id="ARBA00009277"/>
    </source>
</evidence>
<dbReference type="EMBL" id="CP001804">
    <property type="protein sequence ID" value="ACY18947.1"/>
    <property type="molecule type" value="Genomic_DNA"/>
</dbReference>
<dbReference type="AlphaFoldDB" id="D0LQD8"/>
<dbReference type="PANTHER" id="PTHR35004:SF7">
    <property type="entry name" value="INTEGRASE PROTEIN"/>
    <property type="match status" value="1"/>
</dbReference>
<dbReference type="InterPro" id="IPR012337">
    <property type="entry name" value="RNaseH-like_sf"/>
</dbReference>
<dbReference type="NCBIfam" id="NF033546">
    <property type="entry name" value="transpos_IS21"/>
    <property type="match status" value="1"/>
</dbReference>
<reference evidence="3 4" key="1">
    <citation type="journal article" date="2010" name="Stand. Genomic Sci.">
        <title>Complete genome sequence of Haliangium ochraceum type strain (SMP-2).</title>
        <authorList>
            <consortium name="US DOE Joint Genome Institute (JGI-PGF)"/>
            <person name="Ivanova N."/>
            <person name="Daum C."/>
            <person name="Lang E."/>
            <person name="Abt B."/>
            <person name="Kopitz M."/>
            <person name="Saunders E."/>
            <person name="Lapidus A."/>
            <person name="Lucas S."/>
            <person name="Glavina Del Rio T."/>
            <person name="Nolan M."/>
            <person name="Tice H."/>
            <person name="Copeland A."/>
            <person name="Cheng J.F."/>
            <person name="Chen F."/>
            <person name="Bruce D."/>
            <person name="Goodwin L."/>
            <person name="Pitluck S."/>
            <person name="Mavromatis K."/>
            <person name="Pati A."/>
            <person name="Mikhailova N."/>
            <person name="Chen A."/>
            <person name="Palaniappan K."/>
            <person name="Land M."/>
            <person name="Hauser L."/>
            <person name="Chang Y.J."/>
            <person name="Jeffries C.D."/>
            <person name="Detter J.C."/>
            <person name="Brettin T."/>
            <person name="Rohde M."/>
            <person name="Goker M."/>
            <person name="Bristow J."/>
            <person name="Markowitz V."/>
            <person name="Eisen J.A."/>
            <person name="Hugenholtz P."/>
            <person name="Kyrpides N.C."/>
            <person name="Klenk H.P."/>
        </authorList>
    </citation>
    <scope>NUCLEOTIDE SEQUENCE [LARGE SCALE GENOMIC DNA]</scope>
    <source>
        <strain evidence="4">DSM 14365 / CIP 107738 / JCM 11303 / AJ 13395 / SMP-2</strain>
    </source>
</reference>
<keyword evidence="4" id="KW-1185">Reference proteome</keyword>
<dbReference type="eggNOG" id="COG4584">
    <property type="taxonomic scope" value="Bacteria"/>
</dbReference>
<comment type="similarity">
    <text evidence="1">Belongs to the transposase IS21/IS408/IS1162 family.</text>
</comment>
<dbReference type="PANTHER" id="PTHR35004">
    <property type="entry name" value="TRANSPOSASE RV3428C-RELATED"/>
    <property type="match status" value="1"/>
</dbReference>
<dbReference type="InterPro" id="IPR036397">
    <property type="entry name" value="RNaseH_sf"/>
</dbReference>
<protein>
    <submittedName>
        <fullName evidence="3">Integrase catalytic region</fullName>
    </submittedName>
</protein>
<evidence type="ECO:0000313" key="3">
    <source>
        <dbReference type="EMBL" id="ACY18947.1"/>
    </source>
</evidence>
<dbReference type="Pfam" id="PF22483">
    <property type="entry name" value="Mu-transpos_C_2"/>
    <property type="match status" value="1"/>
</dbReference>
<accession>D0LQD8</accession>
<dbReference type="PROSITE" id="PS50994">
    <property type="entry name" value="INTEGRASE"/>
    <property type="match status" value="1"/>
</dbReference>
<feature type="domain" description="Integrase catalytic" evidence="2">
    <location>
        <begin position="118"/>
        <end position="302"/>
    </location>
</feature>
<dbReference type="OrthoDB" id="9798623at2"/>
<dbReference type="GO" id="GO:0003676">
    <property type="term" value="F:nucleic acid binding"/>
    <property type="evidence" value="ECO:0007669"/>
    <property type="project" value="InterPro"/>
</dbReference>
<dbReference type="Proteomes" id="UP000001880">
    <property type="component" value="Chromosome"/>
</dbReference>
<dbReference type="Gene3D" id="3.30.420.10">
    <property type="entry name" value="Ribonuclease H-like superfamily/Ribonuclease H"/>
    <property type="match status" value="1"/>
</dbReference>